<evidence type="ECO:0000313" key="7">
    <source>
        <dbReference type="EMBL" id="GAA0777737.1"/>
    </source>
</evidence>
<keyword evidence="8" id="KW-1185">Reference proteome</keyword>
<dbReference type="PANTHER" id="PTHR30624">
    <property type="entry name" value="UNCHARACTERIZED PROTEIN TLDD AND PMBA"/>
    <property type="match status" value="1"/>
</dbReference>
<feature type="domain" description="Metalloprotease TldD/E N-terminal" evidence="5">
    <location>
        <begin position="11"/>
        <end position="73"/>
    </location>
</feature>
<keyword evidence="2" id="KW-0645">Protease</keyword>
<dbReference type="Proteomes" id="UP001501047">
    <property type="component" value="Unassembled WGS sequence"/>
</dbReference>
<evidence type="ECO:0000259" key="6">
    <source>
        <dbReference type="Pfam" id="PF19289"/>
    </source>
</evidence>
<proteinExistence type="inferred from homology"/>
<dbReference type="Gene3D" id="3.30.2290.10">
    <property type="entry name" value="PmbA/TldD superfamily"/>
    <property type="match status" value="1"/>
</dbReference>
<dbReference type="PANTHER" id="PTHR30624:SF0">
    <property type="entry name" value="METALLOPROTEASE SLR0863"/>
    <property type="match status" value="1"/>
</dbReference>
<evidence type="ECO:0000256" key="1">
    <source>
        <dbReference type="ARBA" id="ARBA00005836"/>
    </source>
</evidence>
<keyword evidence="3" id="KW-0378">Hydrolase</keyword>
<dbReference type="InterPro" id="IPR002510">
    <property type="entry name" value="Metalloprtase-TldD/E_N"/>
</dbReference>
<protein>
    <submittedName>
        <fullName evidence="7">TldD/PmbA family protein</fullName>
    </submittedName>
</protein>
<gene>
    <name evidence="7" type="ORF">GCM10008908_33350</name>
</gene>
<comment type="caution">
    <text evidence="7">The sequence shown here is derived from an EMBL/GenBank/DDBJ whole genome shotgun (WGS) entry which is preliminary data.</text>
</comment>
<organism evidence="7 8">
    <name type="scientific">Clostridium subterminale</name>
    <dbReference type="NCBI Taxonomy" id="1550"/>
    <lineage>
        <taxon>Bacteria</taxon>
        <taxon>Bacillati</taxon>
        <taxon>Bacillota</taxon>
        <taxon>Clostridia</taxon>
        <taxon>Eubacteriales</taxon>
        <taxon>Clostridiaceae</taxon>
        <taxon>Clostridium</taxon>
    </lineage>
</organism>
<sequence>MYLFPKNLYTDVRIETVIKTKIALENFQLKQNKVSTEKGAMIRIFDGDRWYYSATTEVDHLQEEIDKLARMAILNPNIDEHPVVKRIEVNKETCLRYVDCDISKISNDKKLEMLNTYIPILKEEKEVQVSKMFYLDNHMVKHIISSKGTDVTFDIQNCAIAVRYTIKNNNIPYNGGEDIYKMKFEDLPNHQNEILETLKKDIKYNKEAVPVKPDTYTCVLSPVTTGVFAHESFGHKSEADFMIGDEVMKREWAIGKQVGAPILNIIDTGLLEGSGYVPFDDEGCRARENYIIKDGILKGRLHSSYTAALLEEEPTANARAMNFEFEPIVRMTTTYIGAGNLTKEELIGEIKEGIYIDGINHGSGMTTFTIAPSRAYMIRNGKLAEPVRISVISGNVMSTLYNIDGISKDVELLSFVLGGCGKMEQHPLSVGFGGPYIRVNGIVVQ</sequence>
<comment type="similarity">
    <text evidence="1">Belongs to the peptidase U62 family.</text>
</comment>
<name>A0ABP3W5C1_CLOSU</name>
<keyword evidence="4" id="KW-0482">Metalloprotease</keyword>
<evidence type="ECO:0000256" key="4">
    <source>
        <dbReference type="ARBA" id="ARBA00023049"/>
    </source>
</evidence>
<dbReference type="InterPro" id="IPR051463">
    <property type="entry name" value="Peptidase_U62_metallo"/>
</dbReference>
<evidence type="ECO:0000256" key="2">
    <source>
        <dbReference type="ARBA" id="ARBA00022670"/>
    </source>
</evidence>
<reference evidence="8" key="1">
    <citation type="journal article" date="2019" name="Int. J. Syst. Evol. Microbiol.">
        <title>The Global Catalogue of Microorganisms (GCM) 10K type strain sequencing project: providing services to taxonomists for standard genome sequencing and annotation.</title>
        <authorList>
            <consortium name="The Broad Institute Genomics Platform"/>
            <consortium name="The Broad Institute Genome Sequencing Center for Infectious Disease"/>
            <person name="Wu L."/>
            <person name="Ma J."/>
        </authorList>
    </citation>
    <scope>NUCLEOTIDE SEQUENCE [LARGE SCALE GENOMIC DNA]</scope>
    <source>
        <strain evidence="8">JCM 1417</strain>
    </source>
</reference>
<feature type="domain" description="Metalloprotease TldD/E C-terminal" evidence="6">
    <location>
        <begin position="214"/>
        <end position="444"/>
    </location>
</feature>
<dbReference type="InterPro" id="IPR045569">
    <property type="entry name" value="Metalloprtase-TldD/E_C"/>
</dbReference>
<evidence type="ECO:0000259" key="5">
    <source>
        <dbReference type="Pfam" id="PF01523"/>
    </source>
</evidence>
<dbReference type="EMBL" id="BAAACI010000008">
    <property type="protein sequence ID" value="GAA0777737.1"/>
    <property type="molecule type" value="Genomic_DNA"/>
</dbReference>
<evidence type="ECO:0000256" key="3">
    <source>
        <dbReference type="ARBA" id="ARBA00022801"/>
    </source>
</evidence>
<evidence type="ECO:0000313" key="8">
    <source>
        <dbReference type="Proteomes" id="UP001501047"/>
    </source>
</evidence>
<dbReference type="Pfam" id="PF01523">
    <property type="entry name" value="PmbA_TldD_1st"/>
    <property type="match status" value="1"/>
</dbReference>
<dbReference type="SUPFAM" id="SSF111283">
    <property type="entry name" value="Putative modulator of DNA gyrase, PmbA/TldD"/>
    <property type="match status" value="1"/>
</dbReference>
<dbReference type="InterPro" id="IPR035068">
    <property type="entry name" value="TldD/PmbA_N"/>
</dbReference>
<accession>A0ABP3W5C1</accession>
<dbReference type="Pfam" id="PF19289">
    <property type="entry name" value="PmbA_TldD_3rd"/>
    <property type="match status" value="1"/>
</dbReference>
<dbReference type="RefSeq" id="WP_343827660.1">
    <property type="nucleotide sequence ID" value="NZ_BAAACI010000008.1"/>
</dbReference>
<dbReference type="InterPro" id="IPR036059">
    <property type="entry name" value="TldD/PmbA_sf"/>
</dbReference>